<evidence type="ECO:0000313" key="1">
    <source>
        <dbReference type="EMBL" id="EST53173.1"/>
    </source>
</evidence>
<keyword evidence="2" id="KW-1185">Reference proteome</keyword>
<dbReference type="EMBL" id="AYJU01000017">
    <property type="protein sequence ID" value="EST53173.1"/>
    <property type="molecule type" value="Genomic_DNA"/>
</dbReference>
<dbReference type="OrthoDB" id="2462219at2"/>
<gene>
    <name evidence="1" type="ORF">T458_20100</name>
</gene>
<dbReference type="STRING" id="1408254.T458_20100"/>
<protein>
    <recommendedName>
        <fullName evidence="3">Asparagine synthetase domain-containing protein</fullName>
    </recommendedName>
</protein>
<dbReference type="RefSeq" id="WP_023557826.1">
    <property type="nucleotide sequence ID" value="NZ_KI629785.1"/>
</dbReference>
<organism evidence="1 2">
    <name type="scientific">Brevibacillus panacihumi W25</name>
    <dbReference type="NCBI Taxonomy" id="1408254"/>
    <lineage>
        <taxon>Bacteria</taxon>
        <taxon>Bacillati</taxon>
        <taxon>Bacillota</taxon>
        <taxon>Bacilli</taxon>
        <taxon>Bacillales</taxon>
        <taxon>Paenibacillaceae</taxon>
        <taxon>Brevibacillus</taxon>
    </lineage>
</organism>
<dbReference type="eggNOG" id="COG0367">
    <property type="taxonomic scope" value="Bacteria"/>
</dbReference>
<dbReference type="SUPFAM" id="SSF56235">
    <property type="entry name" value="N-terminal nucleophile aminohydrolases (Ntn hydrolases)"/>
    <property type="match status" value="1"/>
</dbReference>
<dbReference type="InterPro" id="IPR029055">
    <property type="entry name" value="Ntn_hydrolases_N"/>
</dbReference>
<evidence type="ECO:0000313" key="2">
    <source>
        <dbReference type="Proteomes" id="UP000017973"/>
    </source>
</evidence>
<dbReference type="PATRIC" id="fig|1408254.3.peg.3943"/>
<dbReference type="HOGENOM" id="CLU_037844_0_0_9"/>
<accession>V6MCS6</accession>
<proteinExistence type="predicted"/>
<evidence type="ECO:0008006" key="3">
    <source>
        <dbReference type="Google" id="ProtNLM"/>
    </source>
</evidence>
<sequence>MIPNTERLVYRRQFVIGTRYVGMDDWQRVALDDRLCLSVHPDLQVVQSIGPNSQLTLLGYLIDPEHPEWSDEEILQDIHQQCTSFEQLLEGVEHCGGRWILLFKRGNTLKLFHDSCGMRQVFYSVQPDGIWCASQAVTLATYIGAEVDENEDLRRFIQSKPFQSEENLWPGDGTPYAGIKHLPPNHSLDMQSGKVERFWPVKKLQPLAVEEAVSSACRMLIGSIEAIARRSDIMLPVTAGWDSRILLAASRGVSKQVYYYISLHPGLEEDSPDVAIPSRLLSRLGLAFHIHPSPEQMDEQFVRINRKNAQMRDLAKTRIIYQHYLHSQGKVNISGNYSEIARECYYDYHPNREVTGAFLARYTKLGKNPFVINSFDAWLKGIKDHEKWGINPLTLFEWEQIFGNWGAIYSAEQDIAIEEFSPFNNRKILTTLLAVKNSFGSRNFLYREMIRQMWPETLLEPINPMSAPSFLRKMGKEALRGGLYYGYQALKKGSGLLTSKRKEETT</sequence>
<reference evidence="1 2" key="1">
    <citation type="journal article" date="2014" name="Genome Announc.">
        <title>Draft Genome Sequence of Brevibacillus panacihumi Strain W25, a Halotolerant Hydrocarbon-Degrading Bacterium.</title>
        <authorList>
            <person name="Wang X."/>
            <person name="Jin D."/>
            <person name="Zhou L."/>
            <person name="Wu L."/>
            <person name="An W."/>
            <person name="Chen Y."/>
            <person name="Zhao L."/>
        </authorList>
    </citation>
    <scope>NUCLEOTIDE SEQUENCE [LARGE SCALE GENOMIC DNA]</scope>
    <source>
        <strain evidence="1 2">W25</strain>
    </source>
</reference>
<dbReference type="Gene3D" id="3.60.20.10">
    <property type="entry name" value="Glutamine Phosphoribosylpyrophosphate, subunit 1, domain 1"/>
    <property type="match status" value="1"/>
</dbReference>
<comment type="caution">
    <text evidence="1">The sequence shown here is derived from an EMBL/GenBank/DDBJ whole genome shotgun (WGS) entry which is preliminary data.</text>
</comment>
<dbReference type="AlphaFoldDB" id="V6MCS6"/>
<dbReference type="Proteomes" id="UP000017973">
    <property type="component" value="Unassembled WGS sequence"/>
</dbReference>
<name>V6MCS6_9BACL</name>